<reference evidence="2" key="1">
    <citation type="submission" date="2009-07" db="EMBL/GenBank/DDBJ databases">
        <authorList>
            <person name="Xue J.-Y."/>
            <person name="Li L."/>
            <person name="Wang B."/>
            <person name="Liu Y."/>
            <person name="Qiu Y.-L."/>
        </authorList>
    </citation>
    <scope>NUCLEOTIDE SEQUENCE</scope>
</reference>
<dbReference type="AlphaFoldDB" id="D3J0J7"/>
<name>D3J0J7_9EMBR</name>
<geneLocation type="mitochondrion" evidence="2"/>
<proteinExistence type="predicted"/>
<accession>D3J0J7</accession>
<dbReference type="RefSeq" id="YP_003412103.1">
    <property type="nucleotide sequence ID" value="NC_013765.1"/>
</dbReference>
<sequence>MLSWETKMNPQCFSFFGLRLLLIQCGPCSEKRASGGRRSWLSPGTQRRSCLLFASSEKNKLNLVLADMMESVDMPGLGSGDFDVHGGSSPSIRTNWNLKLCHH</sequence>
<organism evidence="2">
    <name type="scientific">Phaeoceros laevis</name>
    <dbReference type="NCBI Taxonomy" id="37308"/>
    <lineage>
        <taxon>Eukaryota</taxon>
        <taxon>Viridiplantae</taxon>
        <taxon>Streptophyta</taxon>
        <taxon>Embryophyta</taxon>
        <taxon>Anthocerotophyta</taxon>
        <taxon>Anthocerotopsida</taxon>
        <taxon>Notothylidae</taxon>
        <taxon>Notothyladales</taxon>
        <taxon>Notothyladaceae</taxon>
        <taxon>Phaeoceros</taxon>
    </lineage>
</organism>
<keyword evidence="2" id="KW-0496">Mitochondrion</keyword>
<gene>
    <name evidence="2" type="primary">ORF103_2</name>
    <name evidence="2" type="ORF">PhlaMp27</name>
</gene>
<dbReference type="GeneID" id="8746962"/>
<keyword evidence="1" id="KW-0732">Signal</keyword>
<feature type="signal peptide" evidence="1">
    <location>
        <begin position="1"/>
        <end position="25"/>
    </location>
</feature>
<protein>
    <submittedName>
        <fullName evidence="2">Uncharacterized protein ORF103_2</fullName>
    </submittedName>
</protein>
<dbReference type="EMBL" id="GQ376531">
    <property type="protein sequence ID" value="ACT75311.1"/>
    <property type="molecule type" value="Genomic_DNA"/>
</dbReference>
<reference evidence="2" key="2">
    <citation type="journal article" date="2010" name="Curr. Genet.">
        <title>The complete mitochondrial genome sequence of the hornwort Phaeoceros laevis: retention of many ancient pseudogenes and conservative evolution of mitochondrial genomes in hornworts.</title>
        <authorList>
            <person name="Xue J.Y."/>
            <person name="Liu Y."/>
            <person name="Li L."/>
            <person name="Wang B."/>
            <person name="Qiu Y.L."/>
        </authorList>
    </citation>
    <scope>NUCLEOTIDE SEQUENCE</scope>
</reference>
<evidence type="ECO:0000256" key="1">
    <source>
        <dbReference type="SAM" id="SignalP"/>
    </source>
</evidence>
<evidence type="ECO:0000313" key="2">
    <source>
        <dbReference type="EMBL" id="ACT75311.1"/>
    </source>
</evidence>
<feature type="chain" id="PRO_5003047115" evidence="1">
    <location>
        <begin position="26"/>
        <end position="103"/>
    </location>
</feature>